<evidence type="ECO:0000259" key="1">
    <source>
        <dbReference type="PROSITE" id="PS51819"/>
    </source>
</evidence>
<accession>A0A5D4MHJ3</accession>
<feature type="domain" description="VOC" evidence="1">
    <location>
        <begin position="4"/>
        <end position="114"/>
    </location>
</feature>
<dbReference type="PROSITE" id="PS51819">
    <property type="entry name" value="VOC"/>
    <property type="match status" value="1"/>
</dbReference>
<evidence type="ECO:0000313" key="3">
    <source>
        <dbReference type="Proteomes" id="UP000325182"/>
    </source>
</evidence>
<sequence>MFERIDTICLKVRDIERACEWYKEKLDCSISFAGEGYRVLTIGKEAGIPLTIEEGERVLSSDHNYPIFFTKDIHIAHRKLIDNDVTTEKLHFDGDNHYFTFYDLDGNKLQVCHY</sequence>
<dbReference type="InterPro" id="IPR004360">
    <property type="entry name" value="Glyas_Fos-R_dOase_dom"/>
</dbReference>
<reference evidence="2 3" key="1">
    <citation type="submission" date="2019-08" db="EMBL/GenBank/DDBJ databases">
        <title>Bacillus genomes from the desert of Cuatro Cienegas, Coahuila.</title>
        <authorList>
            <person name="Olmedo-Alvarez G."/>
        </authorList>
    </citation>
    <scope>NUCLEOTIDE SEQUENCE [LARGE SCALE GENOMIC DNA]</scope>
    <source>
        <strain evidence="2 3">CH128b_4D</strain>
    </source>
</reference>
<evidence type="ECO:0000313" key="2">
    <source>
        <dbReference type="EMBL" id="TYS01112.1"/>
    </source>
</evidence>
<name>A0A5D4MHJ3_9BACI</name>
<dbReference type="InterPro" id="IPR037523">
    <property type="entry name" value="VOC_core"/>
</dbReference>
<dbReference type="Gene3D" id="3.10.180.10">
    <property type="entry name" value="2,3-Dihydroxybiphenyl 1,2-Dioxygenase, domain 1"/>
    <property type="match status" value="1"/>
</dbReference>
<dbReference type="Pfam" id="PF00903">
    <property type="entry name" value="Glyoxalase"/>
    <property type="match status" value="1"/>
</dbReference>
<organism evidence="2 3">
    <name type="scientific">Rossellomorea vietnamensis</name>
    <dbReference type="NCBI Taxonomy" id="218284"/>
    <lineage>
        <taxon>Bacteria</taxon>
        <taxon>Bacillati</taxon>
        <taxon>Bacillota</taxon>
        <taxon>Bacilli</taxon>
        <taxon>Bacillales</taxon>
        <taxon>Bacillaceae</taxon>
        <taxon>Rossellomorea</taxon>
    </lineage>
</organism>
<proteinExistence type="predicted"/>
<protein>
    <submittedName>
        <fullName evidence="2">VOC family protein</fullName>
    </submittedName>
</protein>
<dbReference type="EMBL" id="VTEG01000001">
    <property type="protein sequence ID" value="TYS01112.1"/>
    <property type="molecule type" value="Genomic_DNA"/>
</dbReference>
<dbReference type="RefSeq" id="WP_148952498.1">
    <property type="nucleotide sequence ID" value="NZ_VTEG01000001.1"/>
</dbReference>
<dbReference type="CDD" id="cd06587">
    <property type="entry name" value="VOC"/>
    <property type="match status" value="1"/>
</dbReference>
<comment type="caution">
    <text evidence="2">The sequence shown here is derived from an EMBL/GenBank/DDBJ whole genome shotgun (WGS) entry which is preliminary data.</text>
</comment>
<gene>
    <name evidence="2" type="ORF">FZC84_00120</name>
</gene>
<dbReference type="AlphaFoldDB" id="A0A5D4MHJ3"/>
<dbReference type="SUPFAM" id="SSF54593">
    <property type="entry name" value="Glyoxalase/Bleomycin resistance protein/Dihydroxybiphenyl dioxygenase"/>
    <property type="match status" value="1"/>
</dbReference>
<dbReference type="InterPro" id="IPR029068">
    <property type="entry name" value="Glyas_Bleomycin-R_OHBP_Dase"/>
</dbReference>
<dbReference type="Proteomes" id="UP000325182">
    <property type="component" value="Unassembled WGS sequence"/>
</dbReference>